<dbReference type="Pfam" id="PF01494">
    <property type="entry name" value="FAD_binding_3"/>
    <property type="match status" value="1"/>
</dbReference>
<name>A0ABW4FLQ2_9PSEU</name>
<keyword evidence="2" id="KW-0503">Monooxygenase</keyword>
<dbReference type="EMBL" id="JBHUCP010000011">
    <property type="protein sequence ID" value="MFD1531334.1"/>
    <property type="molecule type" value="Genomic_DNA"/>
</dbReference>
<feature type="domain" description="FAD-binding" evidence="1">
    <location>
        <begin position="4"/>
        <end position="164"/>
    </location>
</feature>
<evidence type="ECO:0000313" key="3">
    <source>
        <dbReference type="Proteomes" id="UP001597145"/>
    </source>
</evidence>
<gene>
    <name evidence="2" type="ORF">ACFSCY_18000</name>
</gene>
<dbReference type="Gene3D" id="3.30.9.10">
    <property type="entry name" value="D-Amino Acid Oxidase, subunit A, domain 2"/>
    <property type="match status" value="1"/>
</dbReference>
<sequence length="410" mass="44477">MKPTVLISGASVAGPALAYWLHRHGFRAVVVERAGAVRGGGYPIDVRGVALDVADRMGMLPRLRGAHVGTRRVTFVNANGRVTGQIAPDGFTGSPEGRDLELPRGDLTRALYEATRDDVEYVFDDSITAIDEHQDGVHVTFRRGAPRTVDLVVGADGLHSNVRALAFGPERAYRHDLGFRFAAFTMDDGLGLDREALFHNIPGRLAGWYAVHGQDLSTAFLAFADDGEADVDPHDLDQQRRRVTNAFSGAGWEVPRILAALRTAEDLFSDSVSQIRMPRWTSGRVALVGDAAYAPSFLSGQGTSIALVGAYLLAGELATARGDHRLAFGAYERQLRPFVERNQRLAKSGTFALVPATRTQIWLRDRLLGALTRLGPLARRLNGGVNQAARALELRDYESLPDKDDATASG</sequence>
<dbReference type="InterPro" id="IPR002938">
    <property type="entry name" value="FAD-bd"/>
</dbReference>
<proteinExistence type="predicted"/>
<comment type="caution">
    <text evidence="2">The sequence shown here is derived from an EMBL/GenBank/DDBJ whole genome shotgun (WGS) entry which is preliminary data.</text>
</comment>
<dbReference type="InterPro" id="IPR036188">
    <property type="entry name" value="FAD/NAD-bd_sf"/>
</dbReference>
<reference evidence="3" key="1">
    <citation type="journal article" date="2019" name="Int. J. Syst. Evol. Microbiol.">
        <title>The Global Catalogue of Microorganisms (GCM) 10K type strain sequencing project: providing services to taxonomists for standard genome sequencing and annotation.</title>
        <authorList>
            <consortium name="The Broad Institute Genomics Platform"/>
            <consortium name="The Broad Institute Genome Sequencing Center for Infectious Disease"/>
            <person name="Wu L."/>
            <person name="Ma J."/>
        </authorList>
    </citation>
    <scope>NUCLEOTIDE SEQUENCE [LARGE SCALE GENOMIC DNA]</scope>
    <source>
        <strain evidence="3">JCM 12165</strain>
    </source>
</reference>
<dbReference type="Gene3D" id="3.50.50.60">
    <property type="entry name" value="FAD/NAD(P)-binding domain"/>
    <property type="match status" value="1"/>
</dbReference>
<dbReference type="Proteomes" id="UP001597145">
    <property type="component" value="Unassembled WGS sequence"/>
</dbReference>
<dbReference type="GO" id="GO:0004497">
    <property type="term" value="F:monooxygenase activity"/>
    <property type="evidence" value="ECO:0007669"/>
    <property type="project" value="UniProtKB-KW"/>
</dbReference>
<accession>A0ABW4FLQ2</accession>
<evidence type="ECO:0000313" key="2">
    <source>
        <dbReference type="EMBL" id="MFD1531334.1"/>
    </source>
</evidence>
<dbReference type="PANTHER" id="PTHR46865:SF2">
    <property type="entry name" value="MONOOXYGENASE"/>
    <property type="match status" value="1"/>
</dbReference>
<dbReference type="PANTHER" id="PTHR46865">
    <property type="entry name" value="OXIDOREDUCTASE-RELATED"/>
    <property type="match status" value="1"/>
</dbReference>
<dbReference type="InterPro" id="IPR051704">
    <property type="entry name" value="FAD_aromatic-hydroxylase"/>
</dbReference>
<evidence type="ECO:0000259" key="1">
    <source>
        <dbReference type="Pfam" id="PF01494"/>
    </source>
</evidence>
<dbReference type="PRINTS" id="PR00420">
    <property type="entry name" value="RNGMNOXGNASE"/>
</dbReference>
<organism evidence="2 3">
    <name type="scientific">Pseudonocardia aurantiaca</name>
    <dbReference type="NCBI Taxonomy" id="75290"/>
    <lineage>
        <taxon>Bacteria</taxon>
        <taxon>Bacillati</taxon>
        <taxon>Actinomycetota</taxon>
        <taxon>Actinomycetes</taxon>
        <taxon>Pseudonocardiales</taxon>
        <taxon>Pseudonocardiaceae</taxon>
        <taxon>Pseudonocardia</taxon>
    </lineage>
</organism>
<keyword evidence="3" id="KW-1185">Reference proteome</keyword>
<dbReference type="SUPFAM" id="SSF51905">
    <property type="entry name" value="FAD/NAD(P)-binding domain"/>
    <property type="match status" value="1"/>
</dbReference>
<dbReference type="RefSeq" id="WP_343983813.1">
    <property type="nucleotide sequence ID" value="NZ_BAAAJG010000016.1"/>
</dbReference>
<protein>
    <submittedName>
        <fullName evidence="2">FAD-dependent monooxygenase</fullName>
    </submittedName>
</protein>
<keyword evidence="2" id="KW-0560">Oxidoreductase</keyword>